<feature type="compositionally biased region" description="Low complexity" evidence="1">
    <location>
        <begin position="2188"/>
        <end position="2199"/>
    </location>
</feature>
<protein>
    <recommendedName>
        <fullName evidence="2">PA14 domain-containing protein</fullName>
    </recommendedName>
</protein>
<reference evidence="3 4" key="1">
    <citation type="submission" date="2019-09" db="EMBL/GenBank/DDBJ databases">
        <title>Genome sequencing of strain KACC 19322.</title>
        <authorList>
            <person name="Heo J."/>
            <person name="Kim S.-J."/>
            <person name="Kim J.-S."/>
            <person name="Hong S.-B."/>
            <person name="Kwon S.-W."/>
        </authorList>
    </citation>
    <scope>NUCLEOTIDE SEQUENCE [LARGE SCALE GENOMIC DNA]</scope>
    <source>
        <strain evidence="3 4">KACC 19322</strain>
    </source>
</reference>
<proteinExistence type="predicted"/>
<name>A0A5C1Y4B7_9MICO</name>
<evidence type="ECO:0000313" key="4">
    <source>
        <dbReference type="Proteomes" id="UP000322159"/>
    </source>
</evidence>
<dbReference type="Gene3D" id="2.180.10.10">
    <property type="entry name" value="RHS repeat-associated core"/>
    <property type="match status" value="1"/>
</dbReference>
<evidence type="ECO:0000313" key="3">
    <source>
        <dbReference type="EMBL" id="QEO08601.1"/>
    </source>
</evidence>
<evidence type="ECO:0000256" key="1">
    <source>
        <dbReference type="SAM" id="MobiDB-lite"/>
    </source>
</evidence>
<gene>
    <name evidence="3" type="ORF">FLP23_00280</name>
</gene>
<dbReference type="InterPro" id="IPR037524">
    <property type="entry name" value="PA14/GLEYA"/>
</dbReference>
<dbReference type="SMART" id="SM00758">
    <property type="entry name" value="PA14"/>
    <property type="match status" value="2"/>
</dbReference>
<accession>A0A5C1Y4B7</accession>
<dbReference type="KEGG" id="lyk:FLP23_00280"/>
<keyword evidence="4" id="KW-1185">Reference proteome</keyword>
<dbReference type="InterPro" id="IPR028903">
    <property type="entry name" value="Tox-REase-7_dom"/>
</dbReference>
<feature type="domain" description="PA14" evidence="2">
    <location>
        <begin position="1302"/>
        <end position="1449"/>
    </location>
</feature>
<dbReference type="Gene3D" id="3.90.182.10">
    <property type="entry name" value="Toxin - Anthrax Protective Antigen,domain 1"/>
    <property type="match status" value="2"/>
</dbReference>
<dbReference type="Pfam" id="PF07691">
    <property type="entry name" value="PA14"/>
    <property type="match status" value="2"/>
</dbReference>
<feature type="domain" description="PA14" evidence="2">
    <location>
        <begin position="753"/>
        <end position="904"/>
    </location>
</feature>
<dbReference type="PROSITE" id="PS51820">
    <property type="entry name" value="PA14"/>
    <property type="match status" value="2"/>
</dbReference>
<feature type="region of interest" description="Disordered" evidence="1">
    <location>
        <begin position="2174"/>
        <end position="2199"/>
    </location>
</feature>
<dbReference type="OrthoDB" id="3751446at2"/>
<dbReference type="EMBL" id="CP043504">
    <property type="protein sequence ID" value="QEO08601.1"/>
    <property type="molecule type" value="Genomic_DNA"/>
</dbReference>
<sequence>MSAVLVAATLSPVAAKALPVDPGLVLSAPVSTAAPVPVSTIPLGEFEPESSRVRTDFAQLFAPVQQRTELPKLSELDLDALEVVGRDEFSTSYKVPGAPRLALVSQTPVNVFRGGVWVPSDPTVRSVEGGWADEDHPLAPVFARRSGGEVATVRYGDASLSWRLLGAADVAGSLARYRDGGQGPVRFRGVFDGVDLEYEVDASSVKESLVLAGPPKEAPVFRWLLSAPGLVVRSDGAGGFEAVDAAGAVRFSIPTPVMWDSSGEFGVREPESAPVAASVEPQGDDWVLTLRPDPAWLADGSRVFPVTVDPSTFPGPSGQKSFKSDGVVQSGATWFGNPWQANHALYWRGFAQYPLSSIAGNYVWSAVLGMAYTTGTASCQVGYVGSGSSSPSSVASYGGDISSFGLCNGSAAASEGFVDDLDVTVAGWVRNGQYSNWLGFRSASEANTGYSYKGVYTELGIWYASYPSVTGVTGATPVAGQVGPRAPRMQATGSTDSGTALSYRYEFEEIVGGGTGTVNTNGAPVFSNLAYDTGWTNAGEFRVPSNVLKPNTAYRYRVTVRDGNDGYLGNNTQRTATNPSWYFVTNDTPVIGQSGTAPAEGEVVTTTTPEFSVPYVADPDDADPVRYKFVVATGADGRAGAVVTSGWLTPSSTTPGAAVTWTPVEGSLLDGGSYTWRVWADDGSDEAEQAWVGRFRVDRRLGTSGPSPLDSAGPATVNLTNGNLALSFASPTVSTLGGPMGLGFSYNSQADPNANRGLVGSYFDALNQGQTSTTVFDFAGRTPVLTQTNPMVSFIGADPVAPAVPADYWLVRWEGFVTVPTAGSYTFGVVRNDGARVVLNGSTTVLDKWTSTGTSVVTDWGAAATLPAAATPIRVEYFDTTGDARIELWVKGPGIDAAGIPVQADWLTKKVQYLPGGWSGSGPISGAGGFYTLATKTGTSVTLTDVTGSVHSYAAKSGGGYTAPPGEYGVLALDGAGQVTLDEGGTVYQFDAAGKVSSVTTPQDAKKPATPQVAYRGLAGVPDLIADSVAGGTTRKVQFVYGGDNVATTALGLGVADGDMSGGACPIPAESGYSTPPAGFLCRIVYPGHVVGGVAGVDDTTRLFYNAAGQLVSIVDPGGEQVVFGYTDGVLTRIWDPLVNDWRKAVDPARPATDLNATVIEYASGKVSAVISPAPDGVTAGLRPKKTFGYGSGTTTVDIDGLNLSGAPSGAHAGTVSYDSGWRATSSTSPLGLTSKQVWSTKDQLLSSTDAWGRTSTTIYDPFTDLPTDRYGPAPTACFGPERTPLASCPILVAHTHTDYDQGMQGLQVAYFATNNFSGRPVDFSAGLVGGTGTLGSRHWAGGSPTTSVPADNFSLRMNGTISFPTAGDYQFRTTLDDGGRLFLGDELLLSDPADDGVVSTKVGPVITGITAGERRHIRVDFIEIAGGANLNLQWSINGAAFTDVPDSALTPDYGLATTSTVDDAVPTGSGLPSNVVTPLTTTTGYGTRPWLGQPKTSSIDPAGLNLTTTISYEGPTTAANSWLRRLTRTMPSGGGASTTSSYYNDTEQLGTARCGLPATTPQFGALKQTTGPAPASVSTQYAYDLFGRAVGSITSGDAAWSCVSYDLRGRVTQTRLAPGTGQARTVDFDYAAGGDPLKATVHDPAGTITTEIDLLGRVVRYTDVWGTVTVPAFEVKTGRLLSTSTTPAAGAAIVQAYTYDADGKVQAVTVGGVLVADPVYASDQLLSSVVYGEGGSASGAALSGITRDQTGATSGVSWAFPGGTVTHPASTIASYGFETGGSTEGWVPVSPSTSTQVTDATQAHASTGFLHPNRSGTGTIQTSRTVTGLTPGRSYTVAGWWTVNSALGASTGSVGVTGVGASTPVSAAGVGVWKQLSYTFTATGTSHELTLTATRTVSGVLMGWDDVTVTQDAWTESGATSTVSDEVVRSQSGRIIRDTLTDGATVESSTYRFDGAGRLVHASIPRHELEYGFGTGACGSAGAGRNGNRTSYTDIQDGGAPTVVGYCYDTADRLTGTTVTGAPAGANPVGGGSLTVTEPGASLVYDTHGNTTRLADQTLTYDIANRHTSTTVGGTTVEYLRDATDRVVQRTVKTGPTDPSPEVTKYLYAGAGDAPWAVTTGAGFEATIGLPGGVTVRVNAASAVVGWAFPNLHGDVILQADPTGARVGARASYDPFGQPIDPATGRIGTTTADDTTPDTIPGDADYAWVGGAKRLYEHQGSIAAIEMGARVFVPGLGRFLSIDPIEGGVTNAYDYPADPINRYDLSGARDDEWRLGDVHCRCNPGRGGVAGVRLVFGAQTQANGAADGLAKGGLGSSQASGATPVRLGQQGIRGTTITVNTARFEINGRVRIPDGVSMTAIQEVKFTKYQAFTLQLRDYQQLATDQNKILELWVGEQTRLSAPLWAEIEAGRIRLCLIGSACA</sequence>
<dbReference type="SUPFAM" id="SSF56988">
    <property type="entry name" value="Anthrax protective antigen"/>
    <property type="match status" value="2"/>
</dbReference>
<dbReference type="Proteomes" id="UP000322159">
    <property type="component" value="Chromosome"/>
</dbReference>
<organism evidence="3 4">
    <name type="scientific">Protaetiibacter larvae</name>
    <dbReference type="NCBI Taxonomy" id="2592654"/>
    <lineage>
        <taxon>Bacteria</taxon>
        <taxon>Bacillati</taxon>
        <taxon>Actinomycetota</taxon>
        <taxon>Actinomycetes</taxon>
        <taxon>Micrococcales</taxon>
        <taxon>Microbacteriaceae</taxon>
        <taxon>Protaetiibacter</taxon>
    </lineage>
</organism>
<dbReference type="InterPro" id="IPR011658">
    <property type="entry name" value="PA14_dom"/>
</dbReference>
<dbReference type="Pfam" id="PF15649">
    <property type="entry name" value="Tox-REase-7"/>
    <property type="match status" value="1"/>
</dbReference>
<evidence type="ECO:0000259" key="2">
    <source>
        <dbReference type="PROSITE" id="PS51820"/>
    </source>
</evidence>